<keyword evidence="1" id="KW-0175">Coiled coil</keyword>
<evidence type="ECO:0000313" key="3">
    <source>
        <dbReference type="Proteomes" id="UP000266861"/>
    </source>
</evidence>
<dbReference type="Pfam" id="PF13094">
    <property type="entry name" value="CENP-Q"/>
    <property type="match status" value="1"/>
</dbReference>
<keyword evidence="3" id="KW-1185">Reference proteome</keyword>
<dbReference type="Proteomes" id="UP000266861">
    <property type="component" value="Unassembled WGS sequence"/>
</dbReference>
<comment type="caution">
    <text evidence="2">The sequence shown here is derived from an EMBL/GenBank/DDBJ whole genome shotgun (WGS) entry which is preliminary data.</text>
</comment>
<dbReference type="OrthoDB" id="2420947at2759"/>
<gene>
    <name evidence="2" type="ORF">Glove_156g56</name>
</gene>
<dbReference type="InterPro" id="IPR025212">
    <property type="entry name" value="CAD_CENP-Q"/>
</dbReference>
<name>A0A397IS09_9GLOM</name>
<reference evidence="2 3" key="1">
    <citation type="submission" date="2018-08" db="EMBL/GenBank/DDBJ databases">
        <title>Genome and evolution of the arbuscular mycorrhizal fungus Diversispora epigaea (formerly Glomus versiforme) and its bacterial endosymbionts.</title>
        <authorList>
            <person name="Sun X."/>
            <person name="Fei Z."/>
            <person name="Harrison M."/>
        </authorList>
    </citation>
    <scope>NUCLEOTIDE SEQUENCE [LARGE SCALE GENOMIC DNA]</scope>
    <source>
        <strain evidence="2 3">IT104</strain>
    </source>
</reference>
<organism evidence="2 3">
    <name type="scientific">Diversispora epigaea</name>
    <dbReference type="NCBI Taxonomy" id="1348612"/>
    <lineage>
        <taxon>Eukaryota</taxon>
        <taxon>Fungi</taxon>
        <taxon>Fungi incertae sedis</taxon>
        <taxon>Mucoromycota</taxon>
        <taxon>Glomeromycotina</taxon>
        <taxon>Glomeromycetes</taxon>
        <taxon>Diversisporales</taxon>
        <taxon>Diversisporaceae</taxon>
        <taxon>Diversispora</taxon>
    </lineage>
</organism>
<accession>A0A397IS09</accession>
<evidence type="ECO:0000313" key="2">
    <source>
        <dbReference type="EMBL" id="RHZ78741.1"/>
    </source>
</evidence>
<evidence type="ECO:0000256" key="1">
    <source>
        <dbReference type="SAM" id="Coils"/>
    </source>
</evidence>
<dbReference type="EMBL" id="PQFF01000147">
    <property type="protein sequence ID" value="RHZ78741.1"/>
    <property type="molecule type" value="Genomic_DNA"/>
</dbReference>
<proteinExistence type="predicted"/>
<sequence>MAIKYIVHLTSRHSQNRFYHISIISNQTTSHMENIHEEEMEEIEDIREDIEDTEDIHDIHENDIEDIEDIDEEVIFQTTTDKPLNIRKHYVDIMKNSIPVVLNDIRSERKKMEVQDLLDELVSRIDKSLSTISVPEIFVDYDKIQAQNQALEKSLNYELEYINQKETELEYISSLLKDDKKFLTKLKSDRKAVESRNKKLQQSKLHPLLKKEYKELVEIDDELIKQHLRSIKDPSSCLWNFKEDDEFCEIRDSINLHLQSIGKNTKPLDRLFDEIYDAEINLIEMMRKAGLKDKLDEKLCV</sequence>
<protein>
    <submittedName>
        <fullName evidence="2">Uncharacterized protein</fullName>
    </submittedName>
</protein>
<feature type="coiled-coil region" evidence="1">
    <location>
        <begin position="33"/>
        <end position="70"/>
    </location>
</feature>
<dbReference type="AlphaFoldDB" id="A0A397IS09"/>